<organism evidence="1">
    <name type="scientific">marine metagenome</name>
    <dbReference type="NCBI Taxonomy" id="408172"/>
    <lineage>
        <taxon>unclassified sequences</taxon>
        <taxon>metagenomes</taxon>
        <taxon>ecological metagenomes</taxon>
    </lineage>
</organism>
<proteinExistence type="predicted"/>
<name>A0A382IGD7_9ZZZZ</name>
<evidence type="ECO:0000313" key="1">
    <source>
        <dbReference type="EMBL" id="SVB98359.1"/>
    </source>
</evidence>
<gene>
    <name evidence="1" type="ORF">METZ01_LOCUS251213</name>
</gene>
<dbReference type="InterPro" id="IPR009091">
    <property type="entry name" value="RCC1/BLIP-II"/>
</dbReference>
<reference evidence="1" key="1">
    <citation type="submission" date="2018-05" db="EMBL/GenBank/DDBJ databases">
        <authorList>
            <person name="Lanie J.A."/>
            <person name="Ng W.-L."/>
            <person name="Kazmierczak K.M."/>
            <person name="Andrzejewski T.M."/>
            <person name="Davidsen T.M."/>
            <person name="Wayne K.J."/>
            <person name="Tettelin H."/>
            <person name="Glass J.I."/>
            <person name="Rusch D."/>
            <person name="Podicherti R."/>
            <person name="Tsui H.-C.T."/>
            <person name="Winkler M.E."/>
        </authorList>
    </citation>
    <scope>NUCLEOTIDE SEQUENCE</scope>
</reference>
<dbReference type="Gene3D" id="2.130.10.30">
    <property type="entry name" value="Regulator of chromosome condensation 1/beta-lactamase-inhibitor protein II"/>
    <property type="match status" value="1"/>
</dbReference>
<accession>A0A382IGD7</accession>
<dbReference type="Pfam" id="PF13540">
    <property type="entry name" value="RCC1_2"/>
    <property type="match status" value="1"/>
</dbReference>
<sequence length="112" mass="11759">MPSFQAVHKPHKISSSTAVCAVIAADVRNIGAILDNGTVKFWCYNGYGQLGQGNTTAIGNGSNEMGDNLLDIGLGTGRTATSIEAGLYFSLVILDDGTVKAWGRNNQDQLGQ</sequence>
<dbReference type="AlphaFoldDB" id="A0A382IGD7"/>
<dbReference type="SUPFAM" id="SSF50985">
    <property type="entry name" value="RCC1/BLIP-II"/>
    <property type="match status" value="1"/>
</dbReference>
<protein>
    <submittedName>
        <fullName evidence="1">Uncharacterized protein</fullName>
    </submittedName>
</protein>
<dbReference type="EMBL" id="UINC01067053">
    <property type="protein sequence ID" value="SVB98359.1"/>
    <property type="molecule type" value="Genomic_DNA"/>
</dbReference>